<evidence type="ECO:0000256" key="4">
    <source>
        <dbReference type="ARBA" id="ARBA00022723"/>
    </source>
</evidence>
<dbReference type="KEGG" id="opf:CBP31_06525"/>
<keyword evidence="14" id="KW-1185">Reference proteome</keyword>
<feature type="transmembrane region" description="Helical" evidence="12">
    <location>
        <begin position="104"/>
        <end position="123"/>
    </location>
</feature>
<dbReference type="PANTHER" id="PTHR35457:SF1">
    <property type="entry name" value="HEME A SYNTHASE"/>
    <property type="match status" value="1"/>
</dbReference>
<evidence type="ECO:0000256" key="8">
    <source>
        <dbReference type="ARBA" id="ARBA00023133"/>
    </source>
</evidence>
<keyword evidence="8" id="KW-0350">Heme biosynthesis</keyword>
<evidence type="ECO:0000256" key="1">
    <source>
        <dbReference type="ARBA" id="ARBA00004141"/>
    </source>
</evidence>
<evidence type="ECO:0000256" key="5">
    <source>
        <dbReference type="ARBA" id="ARBA00022989"/>
    </source>
</evidence>
<dbReference type="EMBL" id="CP021377">
    <property type="protein sequence ID" value="ART82316.1"/>
    <property type="molecule type" value="Genomic_DNA"/>
</dbReference>
<evidence type="ECO:0000256" key="7">
    <source>
        <dbReference type="ARBA" id="ARBA00023004"/>
    </source>
</evidence>
<gene>
    <name evidence="13" type="ORF">CBP31_06525</name>
</gene>
<dbReference type="InterPro" id="IPR050450">
    <property type="entry name" value="COX15/CtaA_HemeA_synthase"/>
</dbReference>
<organism evidence="13 14">
    <name type="scientific">Oceanisphaera profunda</name>
    <dbReference type="NCBI Taxonomy" id="1416627"/>
    <lineage>
        <taxon>Bacteria</taxon>
        <taxon>Pseudomonadati</taxon>
        <taxon>Pseudomonadota</taxon>
        <taxon>Gammaproteobacteria</taxon>
        <taxon>Aeromonadales</taxon>
        <taxon>Aeromonadaceae</taxon>
        <taxon>Oceanisphaera</taxon>
    </lineage>
</organism>
<dbReference type="GO" id="GO:0016020">
    <property type="term" value="C:membrane"/>
    <property type="evidence" value="ECO:0007669"/>
    <property type="project" value="UniProtKB-SubCell"/>
</dbReference>
<feature type="transmembrane region" description="Helical" evidence="12">
    <location>
        <begin position="129"/>
        <end position="149"/>
    </location>
</feature>
<accession>A0A1Y0D557</accession>
<evidence type="ECO:0000256" key="11">
    <source>
        <dbReference type="ARBA" id="ARBA00023444"/>
    </source>
</evidence>
<keyword evidence="2" id="KW-1003">Cell membrane</keyword>
<dbReference type="Pfam" id="PF02628">
    <property type="entry name" value="COX15-CtaA"/>
    <property type="match status" value="1"/>
</dbReference>
<protein>
    <submittedName>
        <fullName evidence="13">Heme A synthase</fullName>
    </submittedName>
</protein>
<dbReference type="GO" id="GO:0006784">
    <property type="term" value="P:heme A biosynthetic process"/>
    <property type="evidence" value="ECO:0007669"/>
    <property type="project" value="InterPro"/>
</dbReference>
<dbReference type="OrthoDB" id="1447144at2"/>
<feature type="transmembrane region" description="Helical" evidence="12">
    <location>
        <begin position="301"/>
        <end position="323"/>
    </location>
</feature>
<dbReference type="PANTHER" id="PTHR35457">
    <property type="entry name" value="HEME A SYNTHASE"/>
    <property type="match status" value="1"/>
</dbReference>
<evidence type="ECO:0000256" key="9">
    <source>
        <dbReference type="ARBA" id="ARBA00023136"/>
    </source>
</evidence>
<feature type="transmembrane region" description="Helical" evidence="12">
    <location>
        <begin position="199"/>
        <end position="222"/>
    </location>
</feature>
<dbReference type="InterPro" id="IPR003780">
    <property type="entry name" value="COX15/CtaA_fam"/>
</dbReference>
<reference evidence="13 14" key="1">
    <citation type="journal article" date="2014" name="Int. J. Syst. Evol. Microbiol.">
        <title>Oceanisphaera profunda sp. nov., a marine bacterium isolated from deep-sea sediment, and emended description of the genus Oceanisphaera.</title>
        <authorList>
            <person name="Xu Z."/>
            <person name="Zhang X.Y."/>
            <person name="Su H.N."/>
            <person name="Yu Z.C."/>
            <person name="Liu C."/>
            <person name="Li H."/>
            <person name="Chen X.L."/>
            <person name="Song X.Y."/>
            <person name="Xie B.B."/>
            <person name="Qin Q.L."/>
            <person name="Zhou B.C."/>
            <person name="Shi M."/>
            <person name="Huang Y."/>
            <person name="Zhang Y.Z."/>
        </authorList>
    </citation>
    <scope>NUCLEOTIDE SEQUENCE [LARGE SCALE GENOMIC DNA]</scope>
    <source>
        <strain evidence="13 14">SM1222</strain>
    </source>
</reference>
<dbReference type="GO" id="GO:0016491">
    <property type="term" value="F:oxidoreductase activity"/>
    <property type="evidence" value="ECO:0007669"/>
    <property type="project" value="UniProtKB-KW"/>
</dbReference>
<sequence>MRQLCLFAFALTLLVVLLGAYTRLTDAGLGCPDWPGCYGFNYVPDTAFEQQLAASRFPDKPLDLAKAGNEMLHRYAAGSLGMIILVLALCSLRARHRAYRIGAWLLLALVIVQATLGMLTVTLNLLPFIVLGHLLGGFSILALLFLLLLRARSRAAQDGEPRSRLHTLQYSRRHSLQHPRQHSQQQSQQRSHPQYARQLLALWWVALLVLIIQIALGGWTAANYAALACVELPVCQGDWLSQWQWSAFHPHGMPAASYQYGVLSSDERITIHVAHRLWAMVTAVVLFTLAWRCYQVRELQLWSAWLALAVLVQLTLGVANVWWHLPLPLAVAHNAGAAFLLLMVTGTGERLCRAREAIWRETRHLSAIKQ</sequence>
<keyword evidence="6" id="KW-0560">Oxidoreductase</keyword>
<evidence type="ECO:0000256" key="2">
    <source>
        <dbReference type="ARBA" id="ARBA00022475"/>
    </source>
</evidence>
<keyword evidence="10" id="KW-1015">Disulfide bond</keyword>
<feature type="transmembrane region" description="Helical" evidence="12">
    <location>
        <begin position="277"/>
        <end position="294"/>
    </location>
</feature>
<dbReference type="Proteomes" id="UP000243937">
    <property type="component" value="Chromosome"/>
</dbReference>
<proteinExistence type="predicted"/>
<evidence type="ECO:0000256" key="12">
    <source>
        <dbReference type="SAM" id="Phobius"/>
    </source>
</evidence>
<keyword evidence="4" id="KW-0479">Metal-binding</keyword>
<feature type="transmembrane region" description="Helical" evidence="12">
    <location>
        <begin position="72"/>
        <end position="92"/>
    </location>
</feature>
<dbReference type="AlphaFoldDB" id="A0A1Y0D557"/>
<keyword evidence="3 12" id="KW-0812">Transmembrane</keyword>
<dbReference type="RefSeq" id="WP_087035625.1">
    <property type="nucleotide sequence ID" value="NZ_CP021377.1"/>
</dbReference>
<keyword evidence="9 12" id="KW-0472">Membrane</keyword>
<keyword evidence="5 12" id="KW-1133">Transmembrane helix</keyword>
<dbReference type="GO" id="GO:0046872">
    <property type="term" value="F:metal ion binding"/>
    <property type="evidence" value="ECO:0007669"/>
    <property type="project" value="UniProtKB-KW"/>
</dbReference>
<comment type="subcellular location">
    <subcellularLocation>
        <location evidence="1">Membrane</location>
        <topology evidence="1">Multi-pass membrane protein</topology>
    </subcellularLocation>
</comment>
<evidence type="ECO:0000313" key="13">
    <source>
        <dbReference type="EMBL" id="ART82316.1"/>
    </source>
</evidence>
<feature type="transmembrane region" description="Helical" evidence="12">
    <location>
        <begin position="329"/>
        <end position="348"/>
    </location>
</feature>
<evidence type="ECO:0000256" key="6">
    <source>
        <dbReference type="ARBA" id="ARBA00023002"/>
    </source>
</evidence>
<keyword evidence="7" id="KW-0408">Iron</keyword>
<evidence type="ECO:0000313" key="14">
    <source>
        <dbReference type="Proteomes" id="UP000243937"/>
    </source>
</evidence>
<evidence type="ECO:0000256" key="3">
    <source>
        <dbReference type="ARBA" id="ARBA00022692"/>
    </source>
</evidence>
<name>A0A1Y0D557_9GAMM</name>
<comment type="pathway">
    <text evidence="11">Porphyrin-containing compound metabolism.</text>
</comment>
<evidence type="ECO:0000256" key="10">
    <source>
        <dbReference type="ARBA" id="ARBA00023157"/>
    </source>
</evidence>